<reference evidence="1 2" key="1">
    <citation type="submission" date="2014-10" db="EMBL/GenBank/DDBJ databases">
        <authorList>
            <person name="Seo M.-J."/>
            <person name="Seok Y.J."/>
            <person name="Cha I.-T."/>
        </authorList>
    </citation>
    <scope>NUCLEOTIDE SEQUENCE [LARGE SCALE GENOMIC DNA]</scope>
    <source>
        <strain evidence="1 2">NEU</strain>
    </source>
</reference>
<organism evidence="1 2">
    <name type="scientific">Massilia timonae</name>
    <dbReference type="NCBI Taxonomy" id="47229"/>
    <lineage>
        <taxon>Bacteria</taxon>
        <taxon>Pseudomonadati</taxon>
        <taxon>Pseudomonadota</taxon>
        <taxon>Betaproteobacteria</taxon>
        <taxon>Burkholderiales</taxon>
        <taxon>Oxalobacteraceae</taxon>
        <taxon>Telluria group</taxon>
        <taxon>Massilia</taxon>
    </lineage>
</organism>
<dbReference type="Proteomes" id="UP000180246">
    <property type="component" value="Unassembled WGS sequence"/>
</dbReference>
<protein>
    <submittedName>
        <fullName evidence="1">Putative membrane protein</fullName>
    </submittedName>
</protein>
<name>A0A1S2NE45_9BURK</name>
<dbReference type="AlphaFoldDB" id="A0A1S2NE45"/>
<sequence>MKTFATLPPVAMWVFAAVLGLPALFDIASALSRGWFAGIFFALGPLMMALYLAWCALQRRAGRTALLASPRVTLIGYICFGAFVGSFLVKIMTQGATLRLPGM</sequence>
<evidence type="ECO:0000313" key="1">
    <source>
        <dbReference type="EMBL" id="OIJ43305.1"/>
    </source>
</evidence>
<evidence type="ECO:0000313" key="2">
    <source>
        <dbReference type="Proteomes" id="UP000180246"/>
    </source>
</evidence>
<accession>A0A1S2NE45</accession>
<dbReference type="RefSeq" id="WP_005664348.1">
    <property type="nucleotide sequence ID" value="NZ_DAMAFS010000010.1"/>
</dbReference>
<gene>
    <name evidence="1" type="ORF">LO55_1539</name>
</gene>
<dbReference type="EMBL" id="JRYB01000001">
    <property type="protein sequence ID" value="OIJ43305.1"/>
    <property type="molecule type" value="Genomic_DNA"/>
</dbReference>
<proteinExistence type="predicted"/>
<comment type="caution">
    <text evidence="1">The sequence shown here is derived from an EMBL/GenBank/DDBJ whole genome shotgun (WGS) entry which is preliminary data.</text>
</comment>